<accession>A0A239G8P1</accession>
<dbReference type="EMBL" id="FZOW01000004">
    <property type="protein sequence ID" value="SNS65509.1"/>
    <property type="molecule type" value="Genomic_DNA"/>
</dbReference>
<dbReference type="InterPro" id="IPR037069">
    <property type="entry name" value="AcylCoA_DH/ox_N_sf"/>
</dbReference>
<feature type="domain" description="Acyl-CoA dehydrogenase C-terminal" evidence="3">
    <location>
        <begin position="241"/>
        <end position="378"/>
    </location>
</feature>
<dbReference type="InterPro" id="IPR013786">
    <property type="entry name" value="AcylCoA_DH/ox_N"/>
</dbReference>
<reference evidence="5" key="1">
    <citation type="submission" date="2017-06" db="EMBL/GenBank/DDBJ databases">
        <authorList>
            <person name="Varghese N."/>
            <person name="Submissions S."/>
        </authorList>
    </citation>
    <scope>NUCLEOTIDE SEQUENCE [LARGE SCALE GENOMIC DNA]</scope>
    <source>
        <strain evidence="5">JCM 23211</strain>
    </source>
</reference>
<dbReference type="OrthoDB" id="571684at2"/>
<evidence type="ECO:0000259" key="2">
    <source>
        <dbReference type="Pfam" id="PF02771"/>
    </source>
</evidence>
<dbReference type="Gene3D" id="1.20.140.10">
    <property type="entry name" value="Butyryl-CoA Dehydrogenase, subunit A, domain 3"/>
    <property type="match status" value="1"/>
</dbReference>
<dbReference type="Gene3D" id="1.10.540.10">
    <property type="entry name" value="Acyl-CoA dehydrogenase/oxidase, N-terminal domain"/>
    <property type="match status" value="1"/>
</dbReference>
<dbReference type="InterPro" id="IPR013107">
    <property type="entry name" value="Acyl-CoA_DH_C"/>
</dbReference>
<evidence type="ECO:0000313" key="5">
    <source>
        <dbReference type="Proteomes" id="UP000198327"/>
    </source>
</evidence>
<keyword evidence="1" id="KW-0560">Oxidoreductase</keyword>
<dbReference type="RefSeq" id="WP_089244974.1">
    <property type="nucleotide sequence ID" value="NZ_FZOW01000004.1"/>
</dbReference>
<organism evidence="4 5">
    <name type="scientific">Rhodococcoides kyotonense</name>
    <dbReference type="NCBI Taxonomy" id="398843"/>
    <lineage>
        <taxon>Bacteria</taxon>
        <taxon>Bacillati</taxon>
        <taxon>Actinomycetota</taxon>
        <taxon>Actinomycetes</taxon>
        <taxon>Mycobacteriales</taxon>
        <taxon>Nocardiaceae</taxon>
        <taxon>Rhodococcoides</taxon>
    </lineage>
</organism>
<dbReference type="GO" id="GO:0006552">
    <property type="term" value="P:L-leucine catabolic process"/>
    <property type="evidence" value="ECO:0007669"/>
    <property type="project" value="TreeGrafter"/>
</dbReference>
<dbReference type="PIRSF" id="PIRSF016578">
    <property type="entry name" value="HsaA"/>
    <property type="match status" value="1"/>
</dbReference>
<gene>
    <name evidence="4" type="ORF">SAMN05421642_104115</name>
</gene>
<proteinExistence type="predicted"/>
<dbReference type="InterPro" id="IPR009100">
    <property type="entry name" value="AcylCoA_DH/oxidase_NM_dom_sf"/>
</dbReference>
<evidence type="ECO:0000313" key="4">
    <source>
        <dbReference type="EMBL" id="SNS65509.1"/>
    </source>
</evidence>
<dbReference type="InterPro" id="IPR046373">
    <property type="entry name" value="Acyl-CoA_Oxase/DH_mid-dom_sf"/>
</dbReference>
<dbReference type="SUPFAM" id="SSF47203">
    <property type="entry name" value="Acyl-CoA dehydrogenase C-terminal domain-like"/>
    <property type="match status" value="1"/>
</dbReference>
<dbReference type="AlphaFoldDB" id="A0A239G8P1"/>
<dbReference type="SUPFAM" id="SSF56645">
    <property type="entry name" value="Acyl-CoA dehydrogenase NM domain-like"/>
    <property type="match status" value="1"/>
</dbReference>
<dbReference type="PANTHER" id="PTHR43884">
    <property type="entry name" value="ACYL-COA DEHYDROGENASE"/>
    <property type="match status" value="1"/>
</dbReference>
<protein>
    <submittedName>
        <fullName evidence="4">Acyl-CoA dehydrogenase</fullName>
    </submittedName>
</protein>
<dbReference type="PANTHER" id="PTHR43884:SF12">
    <property type="entry name" value="ISOVALERYL-COA DEHYDROGENASE, MITOCHONDRIAL-RELATED"/>
    <property type="match status" value="1"/>
</dbReference>
<dbReference type="GO" id="GO:0050660">
    <property type="term" value="F:flavin adenine dinucleotide binding"/>
    <property type="evidence" value="ECO:0007669"/>
    <property type="project" value="InterPro"/>
</dbReference>
<dbReference type="GO" id="GO:0008470">
    <property type="term" value="F:3-methylbutanoyl-CoA dehydrogenase activity"/>
    <property type="evidence" value="ECO:0007669"/>
    <property type="project" value="TreeGrafter"/>
</dbReference>
<feature type="domain" description="Acyl-CoA dehydrogenase/oxidase N-terminal" evidence="2">
    <location>
        <begin position="22"/>
        <end position="118"/>
    </location>
</feature>
<keyword evidence="5" id="KW-1185">Reference proteome</keyword>
<dbReference type="Pfam" id="PF08028">
    <property type="entry name" value="Acyl-CoA_dh_2"/>
    <property type="match status" value="1"/>
</dbReference>
<evidence type="ECO:0000259" key="3">
    <source>
        <dbReference type="Pfam" id="PF08028"/>
    </source>
</evidence>
<dbReference type="Pfam" id="PF02771">
    <property type="entry name" value="Acyl-CoA_dh_N"/>
    <property type="match status" value="1"/>
</dbReference>
<dbReference type="Gene3D" id="2.40.110.10">
    <property type="entry name" value="Butyryl-CoA Dehydrogenase, subunit A, domain 2"/>
    <property type="match status" value="1"/>
</dbReference>
<sequence length="402" mass="42835">MTSTLTSVPAPSSAELSSLVQQIAADARRRRADGGHEPPTAAIALVKEHRLGAARVPVELGGGGYTLAQLFELVVDLAEADPDVPHILRVHFSFVEDILRVPSSEAKLKWLPHVVEGKLFGGANSELSSHNVGGGTFDSTLTPTATGYVVDGTKFYSTGSIYSDYIRVSGNLPDGEVLSAIVPTHSDGVEHRDDWDGIGQRHTGSGTTVFTRVEVDAGDTLPFRNEPIERRPRNSFVQLILHAIAAGILRSVTSDAADLLRSRKRTFTFAAAESPREDPQLLEIVGRLTSATFVAEAAVAAAAATQDIAADAARTTGVDRELEARASIAAAKTKVAIEDLALTAAGRLFEVGGASATRQGRSLDIHWRNLRTLFSHNPTSYKARVLGDIVVNDAELPEAGFF</sequence>
<evidence type="ECO:0000256" key="1">
    <source>
        <dbReference type="ARBA" id="ARBA00023002"/>
    </source>
</evidence>
<dbReference type="Proteomes" id="UP000198327">
    <property type="component" value="Unassembled WGS sequence"/>
</dbReference>
<dbReference type="InterPro" id="IPR036250">
    <property type="entry name" value="AcylCo_DH-like_C"/>
</dbReference>
<name>A0A239G8P1_9NOCA</name>